<organism evidence="1 2">
    <name type="scientific">Palleniella muris</name>
    <dbReference type="NCBI Taxonomy" id="3038145"/>
    <lineage>
        <taxon>Bacteria</taxon>
        <taxon>Pseudomonadati</taxon>
        <taxon>Bacteroidota</taxon>
        <taxon>Bacteroidia</taxon>
        <taxon>Bacteroidales</taxon>
        <taxon>Prevotellaceae</taxon>
        <taxon>Palleniella</taxon>
    </lineage>
</organism>
<proteinExistence type="predicted"/>
<keyword evidence="2" id="KW-1185">Reference proteome</keyword>
<reference evidence="1" key="1">
    <citation type="submission" date="2019-04" db="EMBL/GenBank/DDBJ databases">
        <title>Microbes associate with the intestines of laboratory mice.</title>
        <authorList>
            <person name="Navarre W."/>
            <person name="Wong E."/>
            <person name="Huang K."/>
            <person name="Tropini C."/>
            <person name="Ng K."/>
            <person name="Yu B."/>
        </authorList>
    </citation>
    <scope>NUCLEOTIDE SEQUENCE</scope>
    <source>
        <strain evidence="1">NM73_A23</strain>
    </source>
</reference>
<gene>
    <name evidence="1" type="ORF">E5358_13855</name>
</gene>
<evidence type="ECO:0000313" key="1">
    <source>
        <dbReference type="EMBL" id="TGX80025.1"/>
    </source>
</evidence>
<name>A0AC61QM09_9BACT</name>
<sequence length="222" mass="24028">MKRILFYFFALLSLPLCAQTERRLLLAELLSARETDGAAGTVVTKLLTEERAVQMYDGMEEFHRVSKAEYTVTETAGAISVRRRVVENVLSEGKALSNGSADLTGRVMSGVLLPRKLSKKSGNGKGYIGVVNSASGDTVVVTIDKHAAIGDVAGMKVMGTVLTVEKSCEELVFVSPSGDLRLDSLKAVCCRLAMKEQPKGGTSHSQEWWQEIKVVSVSTETK</sequence>
<protein>
    <submittedName>
        <fullName evidence="1">Uncharacterized protein</fullName>
    </submittedName>
</protein>
<accession>A0AC61QM09</accession>
<comment type="caution">
    <text evidence="1">The sequence shown here is derived from an EMBL/GenBank/DDBJ whole genome shotgun (WGS) entry which is preliminary data.</text>
</comment>
<dbReference type="EMBL" id="SRZC01000031">
    <property type="protein sequence ID" value="TGX80025.1"/>
    <property type="molecule type" value="Genomic_DNA"/>
</dbReference>
<evidence type="ECO:0000313" key="2">
    <source>
        <dbReference type="Proteomes" id="UP000308886"/>
    </source>
</evidence>
<dbReference type="Proteomes" id="UP000308886">
    <property type="component" value="Unassembled WGS sequence"/>
</dbReference>